<feature type="region of interest" description="Disordered" evidence="1">
    <location>
        <begin position="166"/>
        <end position="200"/>
    </location>
</feature>
<feature type="region of interest" description="Disordered" evidence="1">
    <location>
        <begin position="1"/>
        <end position="22"/>
    </location>
</feature>
<feature type="compositionally biased region" description="Low complexity" evidence="1">
    <location>
        <begin position="323"/>
        <end position="340"/>
    </location>
</feature>
<evidence type="ECO:0000313" key="3">
    <source>
        <dbReference type="Proteomes" id="UP001530293"/>
    </source>
</evidence>
<name>A0ABD3M4R0_9STRA</name>
<evidence type="ECO:0000313" key="2">
    <source>
        <dbReference type="EMBL" id="KAL3758612.1"/>
    </source>
</evidence>
<dbReference type="AlphaFoldDB" id="A0ABD3M4R0"/>
<gene>
    <name evidence="2" type="ORF">ACHAWU_008366</name>
</gene>
<accession>A0ABD3M4R0</accession>
<sequence>MDAAKAPTLPISTGDDGPNTASAASMTNANIAVDGSSASAAISISRSDGGGANDSEDVLIFGARSSHLFDNIAIAIDSLLTEEVATLPLLPRKLTEQEMRQHQQQTNDAQKKKSPQTGEQKLIAHLRKAYKKNIDAAETYCNRNIFTVQHHSKTKRRQVLEQYFDTEKDDQQPNSVDQSTSAPASTATATMASFTPLPNDMEIPTPDHIMNMDKEILETRQRIQLAKQRRIQQSRQLGKLDKANQLLVGVLEALQLIVKMDDTTTGKRTNNDDDIAVLMQSLKQSVLNAMEGHEELKIWNVRAEEVLQLLDTIKIDRDERRGNGNNHHPNGNMSTTSRGNNSGGGTKAIAEREEDERRRKVTLQEMGASHGTREQVASLLSKLRGN</sequence>
<organism evidence="2 3">
    <name type="scientific">Discostella pseudostelligera</name>
    <dbReference type="NCBI Taxonomy" id="259834"/>
    <lineage>
        <taxon>Eukaryota</taxon>
        <taxon>Sar</taxon>
        <taxon>Stramenopiles</taxon>
        <taxon>Ochrophyta</taxon>
        <taxon>Bacillariophyta</taxon>
        <taxon>Coscinodiscophyceae</taxon>
        <taxon>Thalassiosirophycidae</taxon>
        <taxon>Stephanodiscales</taxon>
        <taxon>Stephanodiscaceae</taxon>
        <taxon>Discostella</taxon>
    </lineage>
</organism>
<feature type="compositionally biased region" description="Low complexity" evidence="1">
    <location>
        <begin position="179"/>
        <end position="195"/>
    </location>
</feature>
<comment type="caution">
    <text evidence="2">The sequence shown here is derived from an EMBL/GenBank/DDBJ whole genome shotgun (WGS) entry which is preliminary data.</text>
</comment>
<feature type="region of interest" description="Disordered" evidence="1">
    <location>
        <begin position="318"/>
        <end position="386"/>
    </location>
</feature>
<dbReference type="Proteomes" id="UP001530293">
    <property type="component" value="Unassembled WGS sequence"/>
</dbReference>
<evidence type="ECO:0000256" key="1">
    <source>
        <dbReference type="SAM" id="MobiDB-lite"/>
    </source>
</evidence>
<dbReference type="EMBL" id="JALLBG020000228">
    <property type="protein sequence ID" value="KAL3758612.1"/>
    <property type="molecule type" value="Genomic_DNA"/>
</dbReference>
<reference evidence="2 3" key="1">
    <citation type="submission" date="2024-10" db="EMBL/GenBank/DDBJ databases">
        <title>Updated reference genomes for cyclostephanoid diatoms.</title>
        <authorList>
            <person name="Roberts W.R."/>
            <person name="Alverson A.J."/>
        </authorList>
    </citation>
    <scope>NUCLEOTIDE SEQUENCE [LARGE SCALE GENOMIC DNA]</scope>
    <source>
        <strain evidence="2 3">AJA232-27</strain>
    </source>
</reference>
<feature type="compositionally biased region" description="Basic and acidic residues" evidence="1">
    <location>
        <begin position="349"/>
        <end position="358"/>
    </location>
</feature>
<protein>
    <submittedName>
        <fullName evidence="2">Uncharacterized protein</fullName>
    </submittedName>
</protein>
<proteinExistence type="predicted"/>
<keyword evidence="3" id="KW-1185">Reference proteome</keyword>
<feature type="region of interest" description="Disordered" evidence="1">
    <location>
        <begin position="96"/>
        <end position="118"/>
    </location>
</feature>